<dbReference type="Pfam" id="PF22397">
    <property type="entry name" value="NADAR-DarT1"/>
    <property type="match status" value="1"/>
</dbReference>
<accession>A0A1U7NEQ7</accession>
<name>A0A1U7NEQ7_9FIRM</name>
<keyword evidence="2" id="KW-1185">Reference proteome</keyword>
<dbReference type="AlphaFoldDB" id="A0A1U7NEQ7"/>
<sequence length="297" mass="33662">MTTRPVYTPKSTRPYYKREMVEFDWNPGVSPTQKLKNSTALREAYLKKHPNAKILEVSTKSDLPAGQALSPFNLKLNIPALKKAFPVENIYQASKVFTHGGPYYDLLGCTPLQAKRDERLENSGRLAHFSFLDQQFPSWPASLFYNWLYIQALLENNGARAAIPNYTAFCDIEFNPETGINNQARACAAYLGLYQAGLLDKAKDFEEFKSLFLESDITETEEQHAEAKIEKTLSERAVGPARRTIFSVGQWLDHPGIGKGEVYKKTKDAYVINFKVSGPRTISKEYVETHCKKTTPY</sequence>
<dbReference type="OrthoDB" id="3255715at2"/>
<proteinExistence type="predicted"/>
<evidence type="ECO:0000313" key="1">
    <source>
        <dbReference type="EMBL" id="OLU38243.1"/>
    </source>
</evidence>
<protein>
    <submittedName>
        <fullName evidence="1">Uncharacterized protein</fullName>
    </submittedName>
</protein>
<comment type="caution">
    <text evidence="1">The sequence shown here is derived from an EMBL/GenBank/DDBJ whole genome shotgun (WGS) entry which is preliminary data.</text>
</comment>
<organism evidence="1 2">
    <name type="scientific">Ileibacterium valens</name>
    <dbReference type="NCBI Taxonomy" id="1862668"/>
    <lineage>
        <taxon>Bacteria</taxon>
        <taxon>Bacillati</taxon>
        <taxon>Bacillota</taxon>
        <taxon>Erysipelotrichia</taxon>
        <taxon>Erysipelotrichales</taxon>
        <taxon>Erysipelotrichaceae</taxon>
        <taxon>Ileibacterium</taxon>
    </lineage>
</organism>
<dbReference type="Proteomes" id="UP000186341">
    <property type="component" value="Unassembled WGS sequence"/>
</dbReference>
<dbReference type="InterPro" id="IPR053913">
    <property type="entry name" value="NADAR-DarT1"/>
</dbReference>
<dbReference type="RefSeq" id="WP_075820277.1">
    <property type="nucleotide sequence ID" value="NZ_CAOUMU010000031.1"/>
</dbReference>
<reference evidence="1 2" key="1">
    <citation type="submission" date="2016-11" db="EMBL/GenBank/DDBJ databases">
        <title>Description of two novel members of the family Erysipelotrichaceae: Ileibacterium lipovorans gen. nov., sp. nov. and Dubosiella newyorkensis, gen. nov., sp. nov.</title>
        <authorList>
            <person name="Cox L.M."/>
            <person name="Sohn J."/>
            <person name="Tyrrell K.L."/>
            <person name="Citron D.M."/>
            <person name="Lawson P.A."/>
            <person name="Patel N.B."/>
            <person name="Iizumi T."/>
            <person name="Perez-Perez G.I."/>
            <person name="Goldstein E.J."/>
            <person name="Blaser M.J."/>
        </authorList>
    </citation>
    <scope>NUCLEOTIDE SEQUENCE [LARGE SCALE GENOMIC DNA]</scope>
    <source>
        <strain evidence="1 2">NYU-BL-A3</strain>
    </source>
</reference>
<gene>
    <name evidence="1" type="ORF">BO222_08770</name>
</gene>
<dbReference type="GeneID" id="82203256"/>
<dbReference type="EMBL" id="MPJW01000173">
    <property type="protein sequence ID" value="OLU38243.1"/>
    <property type="molecule type" value="Genomic_DNA"/>
</dbReference>
<evidence type="ECO:0000313" key="2">
    <source>
        <dbReference type="Proteomes" id="UP000186341"/>
    </source>
</evidence>